<dbReference type="EMBL" id="JAVDTI010000002">
    <property type="protein sequence ID" value="MDR6805254.1"/>
    <property type="molecule type" value="Genomic_DNA"/>
</dbReference>
<proteinExistence type="predicted"/>
<organism evidence="1 2">
    <name type="scientific">Dyadobacter fermentans</name>
    <dbReference type="NCBI Taxonomy" id="94254"/>
    <lineage>
        <taxon>Bacteria</taxon>
        <taxon>Pseudomonadati</taxon>
        <taxon>Bacteroidota</taxon>
        <taxon>Cytophagia</taxon>
        <taxon>Cytophagales</taxon>
        <taxon>Spirosomataceae</taxon>
        <taxon>Dyadobacter</taxon>
    </lineage>
</organism>
<dbReference type="RefSeq" id="WP_309982871.1">
    <property type="nucleotide sequence ID" value="NZ_JAVDTI010000002.1"/>
</dbReference>
<comment type="caution">
    <text evidence="1">The sequence shown here is derived from an EMBL/GenBank/DDBJ whole genome shotgun (WGS) entry which is preliminary data.</text>
</comment>
<accession>A0ABU1QX78</accession>
<protein>
    <submittedName>
        <fullName evidence="1">Uncharacterized protein YbaP (TraB family)</fullName>
    </submittedName>
</protein>
<dbReference type="Proteomes" id="UP001264980">
    <property type="component" value="Unassembled WGS sequence"/>
</dbReference>
<evidence type="ECO:0000313" key="1">
    <source>
        <dbReference type="EMBL" id="MDR6805254.1"/>
    </source>
</evidence>
<name>A0ABU1QX78_9BACT</name>
<keyword evidence="2" id="KW-1185">Reference proteome</keyword>
<gene>
    <name evidence="1" type="ORF">J2W84_002300</name>
</gene>
<sequence>MQVQSEMTFEQLADAIQKLPPTEWKRLKTLIDSGKRKTRSREELLALLLNGPVATEEEIRTIENNRKAINQWGRKRL</sequence>
<evidence type="ECO:0000313" key="2">
    <source>
        <dbReference type="Proteomes" id="UP001264980"/>
    </source>
</evidence>
<reference evidence="1 2" key="1">
    <citation type="submission" date="2023-07" db="EMBL/GenBank/DDBJ databases">
        <title>Sorghum-associated microbial communities from plants grown in Nebraska, USA.</title>
        <authorList>
            <person name="Schachtman D."/>
        </authorList>
    </citation>
    <scope>NUCLEOTIDE SEQUENCE [LARGE SCALE GENOMIC DNA]</scope>
    <source>
        <strain evidence="1 2">BE57</strain>
    </source>
</reference>